<evidence type="ECO:0000313" key="2">
    <source>
        <dbReference type="EMBL" id="EOY03893.1"/>
    </source>
</evidence>
<dbReference type="Gramene" id="EOY03893">
    <property type="protein sequence ID" value="EOY03893"/>
    <property type="gene ID" value="TCM_019109"/>
</dbReference>
<sequence>MHAFREQLDQRLPGHNEQLSPDDKDADSENPREIHATNGQQPCGRLPDEDAATPQIRDTNTAELIPSNGLLGKTKSMKETNWSSANKVILSGPGTPHRARDNRREASTDILHPECRSKPRKA</sequence>
<feature type="compositionally biased region" description="Basic and acidic residues" evidence="1">
    <location>
        <begin position="1"/>
        <end position="14"/>
    </location>
</feature>
<dbReference type="HOGENOM" id="CLU_2030908_0_0_1"/>
<dbReference type="EMBL" id="CM001882">
    <property type="protein sequence ID" value="EOY03893.1"/>
    <property type="molecule type" value="Genomic_DNA"/>
</dbReference>
<gene>
    <name evidence="2" type="ORF">TCM_019109</name>
</gene>
<feature type="region of interest" description="Disordered" evidence="1">
    <location>
        <begin position="1"/>
        <end position="122"/>
    </location>
</feature>
<organism evidence="2 3">
    <name type="scientific">Theobroma cacao</name>
    <name type="common">Cacao</name>
    <name type="synonym">Cocoa</name>
    <dbReference type="NCBI Taxonomy" id="3641"/>
    <lineage>
        <taxon>Eukaryota</taxon>
        <taxon>Viridiplantae</taxon>
        <taxon>Streptophyta</taxon>
        <taxon>Embryophyta</taxon>
        <taxon>Tracheophyta</taxon>
        <taxon>Spermatophyta</taxon>
        <taxon>Magnoliopsida</taxon>
        <taxon>eudicotyledons</taxon>
        <taxon>Gunneridae</taxon>
        <taxon>Pentapetalae</taxon>
        <taxon>rosids</taxon>
        <taxon>malvids</taxon>
        <taxon>Malvales</taxon>
        <taxon>Malvaceae</taxon>
        <taxon>Byttnerioideae</taxon>
        <taxon>Theobroma</taxon>
    </lineage>
</organism>
<keyword evidence="3" id="KW-1185">Reference proteome</keyword>
<dbReference type="Proteomes" id="UP000026915">
    <property type="component" value="Chromosome 4"/>
</dbReference>
<evidence type="ECO:0000256" key="1">
    <source>
        <dbReference type="SAM" id="MobiDB-lite"/>
    </source>
</evidence>
<feature type="compositionally biased region" description="Basic and acidic residues" evidence="1">
    <location>
        <begin position="21"/>
        <end position="35"/>
    </location>
</feature>
<dbReference type="InParanoid" id="A0A061EGV3"/>
<proteinExistence type="predicted"/>
<protein>
    <submittedName>
        <fullName evidence="2">Uncharacterized protein</fullName>
    </submittedName>
</protein>
<reference evidence="2 3" key="1">
    <citation type="journal article" date="2013" name="Genome Biol.">
        <title>The genome sequence of the most widely cultivated cacao type and its use to identify candidate genes regulating pod color.</title>
        <authorList>
            <person name="Motamayor J.C."/>
            <person name="Mockaitis K."/>
            <person name="Schmutz J."/>
            <person name="Haiminen N."/>
            <person name="Iii D.L."/>
            <person name="Cornejo O."/>
            <person name="Findley S.D."/>
            <person name="Zheng P."/>
            <person name="Utro F."/>
            <person name="Royaert S."/>
            <person name="Saski C."/>
            <person name="Jenkins J."/>
            <person name="Podicheti R."/>
            <person name="Zhao M."/>
            <person name="Scheffler B.E."/>
            <person name="Stack J.C."/>
            <person name="Feltus F.A."/>
            <person name="Mustiga G.M."/>
            <person name="Amores F."/>
            <person name="Phillips W."/>
            <person name="Marelli J.P."/>
            <person name="May G.D."/>
            <person name="Shapiro H."/>
            <person name="Ma J."/>
            <person name="Bustamante C.D."/>
            <person name="Schnell R.J."/>
            <person name="Main D."/>
            <person name="Gilbert D."/>
            <person name="Parida L."/>
            <person name="Kuhn D.N."/>
        </authorList>
    </citation>
    <scope>NUCLEOTIDE SEQUENCE [LARGE SCALE GENOMIC DNA]</scope>
    <source>
        <strain evidence="3">cv. Matina 1-6</strain>
    </source>
</reference>
<evidence type="ECO:0000313" key="3">
    <source>
        <dbReference type="Proteomes" id="UP000026915"/>
    </source>
</evidence>
<feature type="compositionally biased region" description="Basic and acidic residues" evidence="1">
    <location>
        <begin position="98"/>
        <end position="122"/>
    </location>
</feature>
<accession>A0A061EGV3</accession>
<name>A0A061EGV3_THECC</name>
<dbReference type="AlphaFoldDB" id="A0A061EGV3"/>